<evidence type="ECO:0000256" key="2">
    <source>
        <dbReference type="ARBA" id="ARBA00004123"/>
    </source>
</evidence>
<evidence type="ECO:0000256" key="3">
    <source>
        <dbReference type="ARBA" id="ARBA00005862"/>
    </source>
</evidence>
<dbReference type="GO" id="GO:0003677">
    <property type="term" value="F:DNA binding"/>
    <property type="evidence" value="ECO:0007669"/>
    <property type="project" value="InterPro"/>
</dbReference>
<evidence type="ECO:0000256" key="4">
    <source>
        <dbReference type="ARBA" id="ARBA00022630"/>
    </source>
</evidence>
<dbReference type="PANTHER" id="PTHR11455">
    <property type="entry name" value="CRYPTOCHROME"/>
    <property type="match status" value="1"/>
</dbReference>
<proteinExistence type="inferred from homology"/>
<feature type="region of interest" description="Disordered" evidence="10">
    <location>
        <begin position="85"/>
        <end position="175"/>
    </location>
</feature>
<comment type="similarity">
    <text evidence="3">Belongs to the DNA photolyase class-1 family.</text>
</comment>
<name>A0AAE0CHZ0_9CHLO</name>
<evidence type="ECO:0000313" key="13">
    <source>
        <dbReference type="Proteomes" id="UP001190700"/>
    </source>
</evidence>
<comment type="cofactor">
    <cofactor evidence="1">
        <name>FAD</name>
        <dbReference type="ChEBI" id="CHEBI:57692"/>
    </cofactor>
</comment>
<sequence>MAGALWQMMARRSGNDGGRSGRMTGRSGNDDRPLWPMMGTFIRRWVPELRNVPTKYIHRPQTMPREVQAASRCIIGADYPSPVVDEQESARQAKSRLHAVRQKTGTEQEARKVYIKHGSRSRQGDWAKRPAAAMEGAGGGPDRNDVGESQAPTSEEGPPTNTAKRKRAATGGQPQTTLITQLFPRGAAGSAATGGSATWTKVALSTAEPSGGAAAANGISRTTGSIVSSSAKSLMAFLAKSRTQMQGAAGDGGDHLMKGSCGAEGGTRQGIGGIAEAGAEGSPGLEGGLGSIVMKVGLVQLSVAQTGRATCRLCGEGIEEGVLRTGVEMKLSGGQLSHAWQHPGCFCKAAAFMRCASSRGKCKAYGTGLKKGEVVFTVRFGQRETDMQRYGAAAATAMLPAVLAAAGMSLQEVPGIEVLSSAEAEGLSCFEPSTVALGVQNEWALQEEEGNCRQGKPEVECEGGALGNEGKSADKAHMAFTCGDGRPVAGSESECIEVDGWDEPAAPLTAHVWDDCRRLDANVRMGAFESKASCKLQGENWACGHCTFLNDSLVGSACAMCERSGYSLPPPMK</sequence>
<dbReference type="Gene3D" id="1.10.579.10">
    <property type="entry name" value="DNA Cyclobutane Dipyrimidine Photolyase, subunit A, domain 3"/>
    <property type="match status" value="1"/>
</dbReference>
<dbReference type="SUPFAM" id="SSF57716">
    <property type="entry name" value="Glucocorticoid receptor-like (DNA-binding domain)"/>
    <property type="match status" value="1"/>
</dbReference>
<dbReference type="GO" id="GO:0071949">
    <property type="term" value="F:FAD binding"/>
    <property type="evidence" value="ECO:0007669"/>
    <property type="project" value="TreeGrafter"/>
</dbReference>
<evidence type="ECO:0000259" key="11">
    <source>
        <dbReference type="PROSITE" id="PS50064"/>
    </source>
</evidence>
<evidence type="ECO:0000313" key="12">
    <source>
        <dbReference type="EMBL" id="KAK3254659.1"/>
    </source>
</evidence>
<protein>
    <recommendedName>
        <fullName evidence="11">PARP-type domain-containing protein</fullName>
    </recommendedName>
</protein>
<dbReference type="GO" id="GO:0003904">
    <property type="term" value="F:deoxyribodipyrimidine photo-lyase activity"/>
    <property type="evidence" value="ECO:0007669"/>
    <property type="project" value="TreeGrafter"/>
</dbReference>
<dbReference type="AlphaFoldDB" id="A0AAE0CHZ0"/>
<dbReference type="GO" id="GO:0005634">
    <property type="term" value="C:nucleus"/>
    <property type="evidence" value="ECO:0007669"/>
    <property type="project" value="UniProtKB-SubCell"/>
</dbReference>
<keyword evidence="7" id="KW-0274">FAD</keyword>
<accession>A0AAE0CHZ0</accession>
<reference evidence="12 13" key="1">
    <citation type="journal article" date="2015" name="Genome Biol. Evol.">
        <title>Comparative Genomics of a Bacterivorous Green Alga Reveals Evolutionary Causalities and Consequences of Phago-Mixotrophic Mode of Nutrition.</title>
        <authorList>
            <person name="Burns J.A."/>
            <person name="Paasch A."/>
            <person name="Narechania A."/>
            <person name="Kim E."/>
        </authorList>
    </citation>
    <scope>NUCLEOTIDE SEQUENCE [LARGE SCALE GENOMIC DNA]</scope>
    <source>
        <strain evidence="12 13">PLY_AMNH</strain>
    </source>
</reference>
<dbReference type="Gene3D" id="3.30.1740.10">
    <property type="entry name" value="Zinc finger, PARP-type"/>
    <property type="match status" value="1"/>
</dbReference>
<feature type="domain" description="PARP-type" evidence="11">
    <location>
        <begin position="299"/>
        <end position="354"/>
    </location>
</feature>
<comment type="subcellular location">
    <subcellularLocation>
        <location evidence="2">Nucleus</location>
    </subcellularLocation>
</comment>
<keyword evidence="13" id="KW-1185">Reference proteome</keyword>
<keyword evidence="9" id="KW-0539">Nucleus</keyword>
<dbReference type="GO" id="GO:0008270">
    <property type="term" value="F:zinc ion binding"/>
    <property type="evidence" value="ECO:0007669"/>
    <property type="project" value="UniProtKB-KW"/>
</dbReference>
<dbReference type="Proteomes" id="UP001190700">
    <property type="component" value="Unassembled WGS sequence"/>
</dbReference>
<evidence type="ECO:0000256" key="9">
    <source>
        <dbReference type="ARBA" id="ARBA00023242"/>
    </source>
</evidence>
<dbReference type="PANTHER" id="PTHR11455:SF9">
    <property type="entry name" value="CRYPTOCHROME CIRCADIAN CLOCK 5 ISOFORM X1"/>
    <property type="match status" value="1"/>
</dbReference>
<dbReference type="InterPro" id="IPR036957">
    <property type="entry name" value="Znf_PARP_sf"/>
</dbReference>
<organism evidence="12 13">
    <name type="scientific">Cymbomonas tetramitiformis</name>
    <dbReference type="NCBI Taxonomy" id="36881"/>
    <lineage>
        <taxon>Eukaryota</taxon>
        <taxon>Viridiplantae</taxon>
        <taxon>Chlorophyta</taxon>
        <taxon>Pyramimonadophyceae</taxon>
        <taxon>Pyramimonadales</taxon>
        <taxon>Pyramimonadaceae</taxon>
        <taxon>Cymbomonas</taxon>
    </lineage>
</organism>
<keyword evidence="6" id="KW-0863">Zinc-finger</keyword>
<dbReference type="InterPro" id="IPR036134">
    <property type="entry name" value="Crypto/Photolyase_FAD-like_sf"/>
</dbReference>
<feature type="region of interest" description="Disordered" evidence="10">
    <location>
        <begin position="11"/>
        <end position="32"/>
    </location>
</feature>
<keyword evidence="8" id="KW-0862">Zinc</keyword>
<evidence type="ECO:0000256" key="6">
    <source>
        <dbReference type="ARBA" id="ARBA00022771"/>
    </source>
</evidence>
<dbReference type="InterPro" id="IPR005101">
    <property type="entry name" value="Cryptochr/Photolyase_FAD-bd"/>
</dbReference>
<dbReference type="SMART" id="SM01336">
    <property type="entry name" value="zf-PARP"/>
    <property type="match status" value="1"/>
</dbReference>
<dbReference type="Pfam" id="PF03441">
    <property type="entry name" value="FAD_binding_7"/>
    <property type="match status" value="1"/>
</dbReference>
<dbReference type="InterPro" id="IPR002081">
    <property type="entry name" value="Cryptochrome/DNA_photolyase_1"/>
</dbReference>
<evidence type="ECO:0000256" key="7">
    <source>
        <dbReference type="ARBA" id="ARBA00022827"/>
    </source>
</evidence>
<dbReference type="EMBL" id="LGRX02023313">
    <property type="protein sequence ID" value="KAK3254659.1"/>
    <property type="molecule type" value="Genomic_DNA"/>
</dbReference>
<evidence type="ECO:0000256" key="5">
    <source>
        <dbReference type="ARBA" id="ARBA00022723"/>
    </source>
</evidence>
<keyword evidence="5" id="KW-0479">Metal-binding</keyword>
<evidence type="ECO:0000256" key="10">
    <source>
        <dbReference type="SAM" id="MobiDB-lite"/>
    </source>
</evidence>
<evidence type="ECO:0000256" key="1">
    <source>
        <dbReference type="ARBA" id="ARBA00001974"/>
    </source>
</evidence>
<dbReference type="InterPro" id="IPR001510">
    <property type="entry name" value="Znf_PARP"/>
</dbReference>
<comment type="caution">
    <text evidence="12">The sequence shown here is derived from an EMBL/GenBank/DDBJ whole genome shotgun (WGS) entry which is preliminary data.</text>
</comment>
<evidence type="ECO:0000256" key="8">
    <source>
        <dbReference type="ARBA" id="ARBA00022833"/>
    </source>
</evidence>
<gene>
    <name evidence="12" type="ORF">CYMTET_36134</name>
</gene>
<dbReference type="SUPFAM" id="SSF48173">
    <property type="entry name" value="Cryptochrome/photolyase FAD-binding domain"/>
    <property type="match status" value="1"/>
</dbReference>
<keyword evidence="4" id="KW-0285">Flavoprotein</keyword>
<dbReference type="PROSITE" id="PS50064">
    <property type="entry name" value="ZF_PARP_2"/>
    <property type="match status" value="1"/>
</dbReference>